<dbReference type="EMBL" id="JANCPR020000004">
    <property type="protein sequence ID" value="MDJ1131233.1"/>
    <property type="molecule type" value="Genomic_DNA"/>
</dbReference>
<evidence type="ECO:0000313" key="2">
    <source>
        <dbReference type="Proteomes" id="UP001214441"/>
    </source>
</evidence>
<dbReference type="Proteomes" id="UP001214441">
    <property type="component" value="Unassembled WGS sequence"/>
</dbReference>
<gene>
    <name evidence="1" type="ORF">NMN56_004510</name>
</gene>
<name>A0ABT6ZRV0_9ACTN</name>
<accession>A0ABT6ZRV0</accession>
<reference evidence="1 2" key="1">
    <citation type="submission" date="2023-05" db="EMBL/GenBank/DDBJ databases">
        <title>Streptantibioticus silvisoli sp. nov., acidotolerant actinomycetes 1 from pine litter.</title>
        <authorList>
            <person name="Swiecimska M."/>
            <person name="Golinska P."/>
            <person name="Sangal V."/>
            <person name="Wachnowicz B."/>
            <person name="Goodfellow M."/>
        </authorList>
    </citation>
    <scope>NUCLEOTIDE SEQUENCE [LARGE SCALE GENOMIC DNA]</scope>
    <source>
        <strain evidence="1 2">DSM 42109</strain>
    </source>
</reference>
<organism evidence="1 2">
    <name type="scientific">Streptomyces iconiensis</name>
    <dbReference type="NCBI Taxonomy" id="1384038"/>
    <lineage>
        <taxon>Bacteria</taxon>
        <taxon>Bacillati</taxon>
        <taxon>Actinomycetota</taxon>
        <taxon>Actinomycetes</taxon>
        <taxon>Kitasatosporales</taxon>
        <taxon>Streptomycetaceae</taxon>
        <taxon>Streptomyces</taxon>
    </lineage>
</organism>
<protein>
    <submittedName>
        <fullName evidence="1">Uncharacterized protein</fullName>
    </submittedName>
</protein>
<comment type="caution">
    <text evidence="1">The sequence shown here is derived from an EMBL/GenBank/DDBJ whole genome shotgun (WGS) entry which is preliminary data.</text>
</comment>
<proteinExistence type="predicted"/>
<sequence length="74" mass="8044">MAKVTVYPPDTEGGRRVRVDGRILGRAFNVYDVLEMLEPVGLDPATAALDDPDLFDWRGGGAADWTPRPDDEGA</sequence>
<evidence type="ECO:0000313" key="1">
    <source>
        <dbReference type="EMBL" id="MDJ1131233.1"/>
    </source>
</evidence>
<keyword evidence="2" id="KW-1185">Reference proteome</keyword>
<dbReference type="RefSeq" id="WP_274039064.1">
    <property type="nucleotide sequence ID" value="NZ_JANCPR020000004.1"/>
</dbReference>